<sequence length="147" mass="17576">MKTEKLKIVRKFIFFTGLVLIFAACASQKNAVKTDNNNGVEIMAEDSVEYEMETFDSKFETWYQLHNNPSQYRSQEYYENWNERYVNAWNHNASQPQKSWFFEPIVGYDPTIDYGFELNHELFYYFQYVERVLKIEIMPGGPRSIAF</sequence>
<protein>
    <recommendedName>
        <fullName evidence="4">Lipoprotein</fullName>
    </recommendedName>
</protein>
<dbReference type="Proteomes" id="UP000184050">
    <property type="component" value="Unassembled WGS sequence"/>
</dbReference>
<accession>A0A1M6KKN8</accession>
<feature type="chain" id="PRO_5009918990" description="Lipoprotein" evidence="1">
    <location>
        <begin position="27"/>
        <end position="147"/>
    </location>
</feature>
<organism evidence="2 3">
    <name type="scientific">Tangfeifania diversioriginum</name>
    <dbReference type="NCBI Taxonomy" id="1168035"/>
    <lineage>
        <taxon>Bacteria</taxon>
        <taxon>Pseudomonadati</taxon>
        <taxon>Bacteroidota</taxon>
        <taxon>Bacteroidia</taxon>
        <taxon>Marinilabiliales</taxon>
        <taxon>Prolixibacteraceae</taxon>
        <taxon>Tangfeifania</taxon>
    </lineage>
</organism>
<evidence type="ECO:0008006" key="4">
    <source>
        <dbReference type="Google" id="ProtNLM"/>
    </source>
</evidence>
<dbReference type="EMBL" id="FQZE01000023">
    <property type="protein sequence ID" value="SHJ59391.1"/>
    <property type="molecule type" value="Genomic_DNA"/>
</dbReference>
<evidence type="ECO:0000313" key="2">
    <source>
        <dbReference type="EMBL" id="SHJ59391.1"/>
    </source>
</evidence>
<gene>
    <name evidence="2" type="ORF">SAMN05444280_12379</name>
</gene>
<evidence type="ECO:0000256" key="1">
    <source>
        <dbReference type="SAM" id="SignalP"/>
    </source>
</evidence>
<keyword evidence="1" id="KW-0732">Signal</keyword>
<dbReference type="STRING" id="1168035.SAMN05444280_12379"/>
<name>A0A1M6KKN8_9BACT</name>
<feature type="signal peptide" evidence="1">
    <location>
        <begin position="1"/>
        <end position="26"/>
    </location>
</feature>
<evidence type="ECO:0000313" key="3">
    <source>
        <dbReference type="Proteomes" id="UP000184050"/>
    </source>
</evidence>
<proteinExistence type="predicted"/>
<reference evidence="2 3" key="1">
    <citation type="submission" date="2016-11" db="EMBL/GenBank/DDBJ databases">
        <authorList>
            <person name="Jaros S."/>
            <person name="Januszkiewicz K."/>
            <person name="Wedrychowicz H."/>
        </authorList>
    </citation>
    <scope>NUCLEOTIDE SEQUENCE [LARGE SCALE GENOMIC DNA]</scope>
    <source>
        <strain evidence="2 3">DSM 27063</strain>
    </source>
</reference>
<dbReference type="AlphaFoldDB" id="A0A1M6KKN8"/>
<dbReference type="RefSeq" id="WP_073170917.1">
    <property type="nucleotide sequence ID" value="NZ_FQZE01000023.1"/>
</dbReference>
<keyword evidence="3" id="KW-1185">Reference proteome</keyword>
<dbReference type="InterPro" id="IPR046144">
    <property type="entry name" value="DUF6146"/>
</dbReference>
<dbReference type="PROSITE" id="PS51257">
    <property type="entry name" value="PROKAR_LIPOPROTEIN"/>
    <property type="match status" value="1"/>
</dbReference>
<dbReference type="Pfam" id="PF19643">
    <property type="entry name" value="DUF6146"/>
    <property type="match status" value="1"/>
</dbReference>